<protein>
    <submittedName>
        <fullName evidence="1">Uncharacterized protein</fullName>
    </submittedName>
</protein>
<name>A0A417XTS4_9ACTN</name>
<accession>A0A417XTS4</accession>
<reference evidence="1 2" key="1">
    <citation type="submission" date="2018-09" db="EMBL/GenBank/DDBJ databases">
        <title>Genome sequencing of Nocardioides immobilis CCTCC AB 2017083 for comparison to Nocardioides silvaticus.</title>
        <authorList>
            <person name="Li C."/>
            <person name="Wang G."/>
        </authorList>
    </citation>
    <scope>NUCLEOTIDE SEQUENCE [LARGE SCALE GENOMIC DNA]</scope>
    <source>
        <strain evidence="1 2">CCTCC AB 2017083</strain>
    </source>
</reference>
<evidence type="ECO:0000313" key="2">
    <source>
        <dbReference type="Proteomes" id="UP000283644"/>
    </source>
</evidence>
<dbReference type="EMBL" id="QXGH01000041">
    <property type="protein sequence ID" value="RHW23720.1"/>
    <property type="molecule type" value="Genomic_DNA"/>
</dbReference>
<dbReference type="Proteomes" id="UP000283644">
    <property type="component" value="Unassembled WGS sequence"/>
</dbReference>
<comment type="caution">
    <text evidence="1">The sequence shown here is derived from an EMBL/GenBank/DDBJ whole genome shotgun (WGS) entry which is preliminary data.</text>
</comment>
<gene>
    <name evidence="1" type="ORF">D0Z08_28340</name>
</gene>
<sequence>MSTSAADETWTRLGAAVQLLHHAALKLWSHADQAPAAAAVHSLGLGVQLAHGRAAALLPREFELPEVEVDDRTALQMITAAEELTRGLPVRQPGSRIDVVDNSELVVDLCDLIREARGLDY</sequence>
<dbReference type="RefSeq" id="WP_118928643.1">
    <property type="nucleotide sequence ID" value="NZ_QXGH01000041.1"/>
</dbReference>
<dbReference type="AlphaFoldDB" id="A0A417XTS4"/>
<keyword evidence="2" id="KW-1185">Reference proteome</keyword>
<proteinExistence type="predicted"/>
<organism evidence="1 2">
    <name type="scientific">Nocardioides immobilis</name>
    <dbReference type="NCBI Taxonomy" id="2049295"/>
    <lineage>
        <taxon>Bacteria</taxon>
        <taxon>Bacillati</taxon>
        <taxon>Actinomycetota</taxon>
        <taxon>Actinomycetes</taxon>
        <taxon>Propionibacteriales</taxon>
        <taxon>Nocardioidaceae</taxon>
        <taxon>Nocardioides</taxon>
    </lineage>
</organism>
<dbReference type="OrthoDB" id="3781334at2"/>
<evidence type="ECO:0000313" key="1">
    <source>
        <dbReference type="EMBL" id="RHW23720.1"/>
    </source>
</evidence>